<comment type="caution">
    <text evidence="5">The sequence shown here is derived from an EMBL/GenBank/DDBJ whole genome shotgun (WGS) entry which is preliminary data.</text>
</comment>
<dbReference type="AlphaFoldDB" id="A0A2P8D4K6"/>
<dbReference type="UniPathway" id="UPA00094"/>
<keyword evidence="3" id="KW-0443">Lipid metabolism</keyword>
<dbReference type="InterPro" id="IPR009081">
    <property type="entry name" value="PP-bd_ACP"/>
</dbReference>
<dbReference type="GO" id="GO:0009245">
    <property type="term" value="P:lipid A biosynthetic process"/>
    <property type="evidence" value="ECO:0007669"/>
    <property type="project" value="TreeGrafter"/>
</dbReference>
<keyword evidence="3" id="KW-0275">Fatty acid biosynthesis</keyword>
<evidence type="ECO:0000313" key="6">
    <source>
        <dbReference type="Proteomes" id="UP000240572"/>
    </source>
</evidence>
<dbReference type="RefSeq" id="WP_245882094.1">
    <property type="nucleotide sequence ID" value="NZ_PYGD01000004.1"/>
</dbReference>
<protein>
    <recommendedName>
        <fullName evidence="3">Acyl carrier protein</fullName>
        <shortName evidence="3">ACP</shortName>
    </recommendedName>
</protein>
<dbReference type="Gene3D" id="1.10.1200.10">
    <property type="entry name" value="ACP-like"/>
    <property type="match status" value="1"/>
</dbReference>
<evidence type="ECO:0000256" key="2">
    <source>
        <dbReference type="ARBA" id="ARBA00022553"/>
    </source>
</evidence>
<organism evidence="5 6">
    <name type="scientific">Taibaiella chishuiensis</name>
    <dbReference type="NCBI Taxonomy" id="1434707"/>
    <lineage>
        <taxon>Bacteria</taxon>
        <taxon>Pseudomonadati</taxon>
        <taxon>Bacteroidota</taxon>
        <taxon>Chitinophagia</taxon>
        <taxon>Chitinophagales</taxon>
        <taxon>Chitinophagaceae</taxon>
        <taxon>Taibaiella</taxon>
    </lineage>
</organism>
<reference evidence="5 6" key="1">
    <citation type="submission" date="2018-03" db="EMBL/GenBank/DDBJ databases">
        <title>Genomic Encyclopedia of Type Strains, Phase III (KMG-III): the genomes of soil and plant-associated and newly described type strains.</title>
        <authorList>
            <person name="Whitman W."/>
        </authorList>
    </citation>
    <scope>NUCLEOTIDE SEQUENCE [LARGE SCALE GENOMIC DNA]</scope>
    <source>
        <strain evidence="5 6">CGMCC 1.12700</strain>
    </source>
</reference>
<keyword evidence="3" id="KW-0276">Fatty acid metabolism</keyword>
<dbReference type="HAMAP" id="MF_01217">
    <property type="entry name" value="Acyl_carrier"/>
    <property type="match status" value="1"/>
</dbReference>
<dbReference type="PANTHER" id="PTHR20863:SF69">
    <property type="entry name" value="ACYL CARRIER PROTEIN"/>
    <property type="match status" value="1"/>
</dbReference>
<proteinExistence type="inferred from homology"/>
<sequence>MEKIITIFACFILCRVGPRWPNRTPIEPEAVRDMNYQEIVDRINDFLTEDFEVEPSAITPEATLKETLDLDSLDYIDLIVAIESNFGFKVKPEDFQTMVTIKDFYDYVDHRLHSNITA</sequence>
<dbReference type="InterPro" id="IPR036736">
    <property type="entry name" value="ACP-like_sf"/>
</dbReference>
<dbReference type="PANTHER" id="PTHR20863">
    <property type="entry name" value="ACYL CARRIER PROTEIN"/>
    <property type="match status" value="1"/>
</dbReference>
<keyword evidence="1 3" id="KW-0596">Phosphopantetheine</keyword>
<dbReference type="EMBL" id="PYGD01000004">
    <property type="protein sequence ID" value="PSK92140.1"/>
    <property type="molecule type" value="Genomic_DNA"/>
</dbReference>
<gene>
    <name evidence="3" type="primary">acpP</name>
    <name evidence="5" type="ORF">B0I18_104238</name>
</gene>
<dbReference type="InterPro" id="IPR003231">
    <property type="entry name" value="ACP"/>
</dbReference>
<evidence type="ECO:0000256" key="1">
    <source>
        <dbReference type="ARBA" id="ARBA00022450"/>
    </source>
</evidence>
<comment type="pathway">
    <text evidence="3">Lipid metabolism; fatty acid biosynthesis.</text>
</comment>
<evidence type="ECO:0000259" key="4">
    <source>
        <dbReference type="PROSITE" id="PS50075"/>
    </source>
</evidence>
<accession>A0A2P8D4K6</accession>
<dbReference type="GO" id="GO:0016020">
    <property type="term" value="C:membrane"/>
    <property type="evidence" value="ECO:0007669"/>
    <property type="project" value="GOC"/>
</dbReference>
<comment type="similarity">
    <text evidence="3">Belongs to the acyl carrier protein (ACP) family.</text>
</comment>
<feature type="modified residue" description="O-(pantetheine 4'-phosphoryl)serine" evidence="3">
    <location>
        <position position="72"/>
    </location>
</feature>
<keyword evidence="2 3" id="KW-0597">Phosphoprotein</keyword>
<dbReference type="PROSITE" id="PS50075">
    <property type="entry name" value="CARRIER"/>
    <property type="match status" value="1"/>
</dbReference>
<dbReference type="SUPFAM" id="SSF47336">
    <property type="entry name" value="ACP-like"/>
    <property type="match status" value="1"/>
</dbReference>
<keyword evidence="6" id="KW-1185">Reference proteome</keyword>
<name>A0A2P8D4K6_9BACT</name>
<evidence type="ECO:0000313" key="5">
    <source>
        <dbReference type="EMBL" id="PSK92140.1"/>
    </source>
</evidence>
<keyword evidence="3" id="KW-0444">Lipid biosynthesis</keyword>
<dbReference type="GO" id="GO:0005829">
    <property type="term" value="C:cytosol"/>
    <property type="evidence" value="ECO:0007669"/>
    <property type="project" value="TreeGrafter"/>
</dbReference>
<comment type="subcellular location">
    <subcellularLocation>
        <location evidence="3">Cytoplasm</location>
    </subcellularLocation>
</comment>
<dbReference type="GO" id="GO:0000035">
    <property type="term" value="F:acyl binding"/>
    <property type="evidence" value="ECO:0007669"/>
    <property type="project" value="TreeGrafter"/>
</dbReference>
<dbReference type="GO" id="GO:0000036">
    <property type="term" value="F:acyl carrier activity"/>
    <property type="evidence" value="ECO:0007669"/>
    <property type="project" value="UniProtKB-UniRule"/>
</dbReference>
<feature type="domain" description="Carrier" evidence="4">
    <location>
        <begin position="37"/>
        <end position="112"/>
    </location>
</feature>
<comment type="function">
    <text evidence="3">Carrier of the growing fatty acid chain in fatty acid biosynthesis.</text>
</comment>
<dbReference type="Proteomes" id="UP000240572">
    <property type="component" value="Unassembled WGS sequence"/>
</dbReference>
<keyword evidence="3" id="KW-0963">Cytoplasm</keyword>
<dbReference type="Pfam" id="PF00550">
    <property type="entry name" value="PP-binding"/>
    <property type="match status" value="1"/>
</dbReference>
<comment type="PTM">
    <text evidence="3">4'-phosphopantetheine is transferred from CoA to a specific serine of apo-ACP by AcpS. This modification is essential for activity because fatty acids are bound in thioester linkage to the sulfhydryl of the prosthetic group.</text>
</comment>
<dbReference type="NCBIfam" id="NF003757">
    <property type="entry name" value="PRK05350.1"/>
    <property type="match status" value="1"/>
</dbReference>
<evidence type="ECO:0000256" key="3">
    <source>
        <dbReference type="HAMAP-Rule" id="MF_01217"/>
    </source>
</evidence>